<feature type="transmembrane region" description="Helical" evidence="8">
    <location>
        <begin position="77"/>
        <end position="98"/>
    </location>
</feature>
<dbReference type="Pfam" id="PF01061">
    <property type="entry name" value="ABC2_membrane"/>
    <property type="match status" value="1"/>
</dbReference>
<dbReference type="InterPro" id="IPR047817">
    <property type="entry name" value="ABC2_TM_bact-type"/>
</dbReference>
<reference evidence="10" key="1">
    <citation type="submission" date="2023-07" db="EMBL/GenBank/DDBJ databases">
        <authorList>
            <person name="Pelsma A.J. K."/>
        </authorList>
    </citation>
    <scope>NUCLEOTIDE SEQUENCE</scope>
</reference>
<dbReference type="PROSITE" id="PS51012">
    <property type="entry name" value="ABC_TM2"/>
    <property type="match status" value="1"/>
</dbReference>
<evidence type="ECO:0000256" key="4">
    <source>
        <dbReference type="ARBA" id="ARBA00022519"/>
    </source>
</evidence>
<keyword evidence="6 8" id="KW-1133">Transmembrane helix</keyword>
<dbReference type="GO" id="GO:0015920">
    <property type="term" value="P:lipopolysaccharide transport"/>
    <property type="evidence" value="ECO:0007669"/>
    <property type="project" value="TreeGrafter"/>
</dbReference>
<dbReference type="PANTHER" id="PTHR30413:SF8">
    <property type="entry name" value="TRANSPORT PERMEASE PROTEIN"/>
    <property type="match status" value="1"/>
</dbReference>
<evidence type="ECO:0000256" key="3">
    <source>
        <dbReference type="ARBA" id="ARBA00022475"/>
    </source>
</evidence>
<keyword evidence="7 8" id="KW-0472">Membrane</keyword>
<accession>A0AA48M2V0</accession>
<evidence type="ECO:0000256" key="5">
    <source>
        <dbReference type="ARBA" id="ARBA00022692"/>
    </source>
</evidence>
<name>A0AA48M2V0_9ZZZZ</name>
<sequence length="274" mass="31177">MKFETLIIEPGAADRHYWLDLWRYRELFFVLAWRDVAVRYKQTIIGVAWALIRPFLAMVVFTVVFGRLAKLPSEGDAPYALMVFAGMLPWQFFSTALSEASNSVINNANLISKVYFPRLIIPTAAVVVSFVDFLISFAILVLMMIWYHWAPGWQIVTLPLFVVMAFLASLGPGLWITSLNVKYRDFRYVIPFLVQFGLYVSPVGFSSSVVPDAWRWLYSLNPVVGVIDGFRWAILGTGELYVPSLVLGAGVIALFLWLGVREFRRLEKSFADLI</sequence>
<protein>
    <recommendedName>
        <fullName evidence="9">ABC transmembrane type-2 domain-containing protein</fullName>
    </recommendedName>
</protein>
<keyword evidence="3" id="KW-1003">Cell membrane</keyword>
<feature type="domain" description="ABC transmembrane type-2" evidence="9">
    <location>
        <begin position="45"/>
        <end position="266"/>
    </location>
</feature>
<dbReference type="PANTHER" id="PTHR30413">
    <property type="entry name" value="INNER MEMBRANE TRANSPORT PERMEASE"/>
    <property type="match status" value="1"/>
</dbReference>
<feature type="transmembrane region" description="Helical" evidence="8">
    <location>
        <begin position="188"/>
        <end position="210"/>
    </location>
</feature>
<dbReference type="InterPro" id="IPR013525">
    <property type="entry name" value="ABC2_TM"/>
</dbReference>
<evidence type="ECO:0000256" key="6">
    <source>
        <dbReference type="ARBA" id="ARBA00022989"/>
    </source>
</evidence>
<evidence type="ECO:0000256" key="1">
    <source>
        <dbReference type="ARBA" id="ARBA00004429"/>
    </source>
</evidence>
<dbReference type="GO" id="GO:0140359">
    <property type="term" value="F:ABC-type transporter activity"/>
    <property type="evidence" value="ECO:0007669"/>
    <property type="project" value="InterPro"/>
</dbReference>
<evidence type="ECO:0000259" key="9">
    <source>
        <dbReference type="PROSITE" id="PS51012"/>
    </source>
</evidence>
<feature type="transmembrane region" description="Helical" evidence="8">
    <location>
        <begin position="153"/>
        <end position="176"/>
    </location>
</feature>
<feature type="transmembrane region" description="Helical" evidence="8">
    <location>
        <begin position="119"/>
        <end position="147"/>
    </location>
</feature>
<dbReference type="AlphaFoldDB" id="A0AA48M2V0"/>
<evidence type="ECO:0000256" key="8">
    <source>
        <dbReference type="SAM" id="Phobius"/>
    </source>
</evidence>
<feature type="transmembrane region" description="Helical" evidence="8">
    <location>
        <begin position="44"/>
        <end position="65"/>
    </location>
</feature>
<evidence type="ECO:0000256" key="2">
    <source>
        <dbReference type="ARBA" id="ARBA00022448"/>
    </source>
</evidence>
<gene>
    <name evidence="10" type="ORF">AMST5_03875</name>
</gene>
<comment type="subcellular location">
    <subcellularLocation>
        <location evidence="1">Cell inner membrane</location>
        <topology evidence="1">Multi-pass membrane protein</topology>
    </subcellularLocation>
</comment>
<organism evidence="10">
    <name type="scientific">freshwater sediment metagenome</name>
    <dbReference type="NCBI Taxonomy" id="556182"/>
    <lineage>
        <taxon>unclassified sequences</taxon>
        <taxon>metagenomes</taxon>
        <taxon>ecological metagenomes</taxon>
    </lineage>
</organism>
<keyword evidence="4" id="KW-0997">Cell inner membrane</keyword>
<feature type="transmembrane region" description="Helical" evidence="8">
    <location>
        <begin position="240"/>
        <end position="260"/>
    </location>
</feature>
<evidence type="ECO:0000313" key="10">
    <source>
        <dbReference type="EMBL" id="CAJ0888409.1"/>
    </source>
</evidence>
<dbReference type="EMBL" id="OY288114">
    <property type="protein sequence ID" value="CAJ0888409.1"/>
    <property type="molecule type" value="Genomic_DNA"/>
</dbReference>
<keyword evidence="5 8" id="KW-0812">Transmembrane</keyword>
<proteinExistence type="predicted"/>
<evidence type="ECO:0000256" key="7">
    <source>
        <dbReference type="ARBA" id="ARBA00023136"/>
    </source>
</evidence>
<keyword evidence="2" id="KW-0813">Transport</keyword>
<dbReference type="GO" id="GO:0005886">
    <property type="term" value="C:plasma membrane"/>
    <property type="evidence" value="ECO:0007669"/>
    <property type="project" value="UniProtKB-SubCell"/>
</dbReference>